<keyword evidence="2" id="KW-0813">Transport</keyword>
<dbReference type="GO" id="GO:0015288">
    <property type="term" value="F:porin activity"/>
    <property type="evidence" value="ECO:0007669"/>
    <property type="project" value="UniProtKB-KW"/>
</dbReference>
<comment type="similarity">
    <text evidence="1">Belongs to the outer membrane OOP (TC 1.B.6) superfamily. OmpA family.</text>
</comment>
<dbReference type="Proteomes" id="UP000183924">
    <property type="component" value="Unassembled WGS sequence"/>
</dbReference>
<evidence type="ECO:0000313" key="5">
    <source>
        <dbReference type="EMBL" id="OIZ95019.1"/>
    </source>
</evidence>
<protein>
    <recommendedName>
        <fullName evidence="4">Outer membrane protein OmpA-like transmembrane domain-containing protein</fullName>
    </recommendedName>
</protein>
<evidence type="ECO:0000313" key="6">
    <source>
        <dbReference type="Proteomes" id="UP000183924"/>
    </source>
</evidence>
<dbReference type="Pfam" id="PF01389">
    <property type="entry name" value="OmpA_membrane"/>
    <property type="match status" value="1"/>
</dbReference>
<proteinExistence type="inferred from homology"/>
<evidence type="ECO:0000256" key="2">
    <source>
        <dbReference type="ARBA" id="ARBA00023114"/>
    </source>
</evidence>
<dbReference type="STRING" id="1225476.A1D18_02640"/>
<evidence type="ECO:0000259" key="4">
    <source>
        <dbReference type="Pfam" id="PF01389"/>
    </source>
</evidence>
<dbReference type="InterPro" id="IPR000498">
    <property type="entry name" value="OmpA-like_TM_dom"/>
</dbReference>
<evidence type="ECO:0000256" key="1">
    <source>
        <dbReference type="ARBA" id="ARBA00005710"/>
    </source>
</evidence>
<gene>
    <name evidence="5" type="ORF">A1D18_02640</name>
</gene>
<keyword evidence="6" id="KW-1185">Reference proteome</keyword>
<keyword evidence="3" id="KW-0812">Transmembrane</keyword>
<dbReference type="InterPro" id="IPR011250">
    <property type="entry name" value="OMP/PagP_B-barrel"/>
</dbReference>
<keyword evidence="3" id="KW-1133">Transmembrane helix</keyword>
<keyword evidence="2" id="KW-0406">Ion transport</keyword>
<dbReference type="AlphaFoldDB" id="A0A1J8P7N8"/>
<comment type="caution">
    <text evidence="5">The sequence shown here is derived from an EMBL/GenBank/DDBJ whole genome shotgun (WGS) entry which is preliminary data.</text>
</comment>
<feature type="transmembrane region" description="Helical" evidence="3">
    <location>
        <begin position="50"/>
        <end position="72"/>
    </location>
</feature>
<feature type="domain" description="Outer membrane protein OmpA-like transmembrane" evidence="4">
    <location>
        <begin position="69"/>
        <end position="238"/>
    </location>
</feature>
<dbReference type="EMBL" id="LUKY01000032">
    <property type="protein sequence ID" value="OIZ95019.1"/>
    <property type="molecule type" value="Genomic_DNA"/>
</dbReference>
<dbReference type="SUPFAM" id="SSF56925">
    <property type="entry name" value="OMPA-like"/>
    <property type="match status" value="1"/>
</dbReference>
<dbReference type="RefSeq" id="WP_071662281.1">
    <property type="nucleotide sequence ID" value="NZ_LUKY01000032.1"/>
</dbReference>
<reference evidence="5 6" key="1">
    <citation type="submission" date="2016-03" db="EMBL/GenBank/DDBJ databases">
        <title>Comparative genomics of Rickettsiella.</title>
        <authorList>
            <person name="Chandler C."/>
            <person name="Wang Y."/>
        </authorList>
    </citation>
    <scope>NUCLEOTIDE SEQUENCE [LARGE SCALE GENOMIC DNA]</scope>
    <source>
        <strain evidence="5 6">RCFS May 2013</strain>
    </source>
</reference>
<sequence>MLKKIRTTICSQALDFWQGIVKMKRPECINNPKDCELNDNTDKNSMVKRILFIFSGCFPLVASASIPGFYLLGQLGTADTHQEATNAAAQSINSKMAFTGRIAGGYQFNQNVAFEMGYTRFSDVDFSGVGGVPGQNVSLREKAIDFMAKPMLPISSNVNLYAKLGLAYLKANGSALVNGRNYLGYSDSWNPSFGLGLSYDITPFVPLDLAWTRIQGVGGGNSLPSTDFYSIGLAYYFG</sequence>
<keyword evidence="2" id="KW-0626">Porin</keyword>
<name>A0A1J8P7N8_9COXI</name>
<accession>A0A1J8P7N8</accession>
<organism evidence="5 6">
    <name type="scientific">Candidatus Rickettsiella isopodorum</name>
    <dbReference type="NCBI Taxonomy" id="1225476"/>
    <lineage>
        <taxon>Bacteria</taxon>
        <taxon>Pseudomonadati</taxon>
        <taxon>Pseudomonadota</taxon>
        <taxon>Gammaproteobacteria</taxon>
        <taxon>Legionellales</taxon>
        <taxon>Coxiellaceae</taxon>
        <taxon>Rickettsiella</taxon>
    </lineage>
</organism>
<keyword evidence="3" id="KW-0472">Membrane</keyword>
<evidence type="ECO:0000256" key="3">
    <source>
        <dbReference type="SAM" id="Phobius"/>
    </source>
</evidence>
<dbReference type="GO" id="GO:0009279">
    <property type="term" value="C:cell outer membrane"/>
    <property type="evidence" value="ECO:0007669"/>
    <property type="project" value="InterPro"/>
</dbReference>
<dbReference type="GO" id="GO:0046930">
    <property type="term" value="C:pore complex"/>
    <property type="evidence" value="ECO:0007669"/>
    <property type="project" value="UniProtKB-KW"/>
</dbReference>
<dbReference type="OrthoDB" id="5659948at2"/>
<dbReference type="Gene3D" id="2.40.160.20">
    <property type="match status" value="1"/>
</dbReference>